<accession>A0ABM6M637</accession>
<keyword evidence="1" id="KW-0175">Coiled coil</keyword>
<feature type="domain" description="Peptidase M56" evidence="4">
    <location>
        <begin position="23"/>
        <end position="295"/>
    </location>
</feature>
<dbReference type="PANTHER" id="PTHR34978">
    <property type="entry name" value="POSSIBLE SENSOR-TRANSDUCER PROTEIN BLAR"/>
    <property type="match status" value="1"/>
</dbReference>
<feature type="region of interest" description="Disordered" evidence="2">
    <location>
        <begin position="336"/>
        <end position="380"/>
    </location>
</feature>
<sequence length="626" mass="68342">MIGDGQVSAWLQDFAHGVTGQWLVETLIVTAALMALVLVLRRPVARHFGAEIAYLLWAIPLARLFMPPVVQTIEVPVSAPSAQDMPGTAAMAMPVADIASPVDAMPEPAFANGLLVDADWFAICVTIWLCGAAIFLIAQLSAYLQNRRELLEDAVEVSRMDDIRVIEIAGIAGPFAFGLWRRYIALPIGFTQAYNPMERELALAHERSHHRAGDLWANFAALAMLSLHWFNPVAWMAWRAFRFDQEAACDARVLRRRSSAERTAYARAIAKAATGHTLAFASPLNPKEKIVERLKIMKQQDTSRTRKWLGGTLIGSGLITAMAMTATVSYAVQPVSPPQVPEAPDAPQSPRAPVVPDAPDAPDGLDAWGMPEAPAAPDAPITPVIKDGVYIYTVKRGGNAITLRMDGPTDRDEIERRVDDAEAARAVAQGDRAIAEADRAIAAADARAAATEARAAVRDRAERNRAHAMDRAQRMIVRTGSPDNYVVEMGKGHSLRIQTKACDGKSKSAAFMTQTETRDGRVTRTKVVTCGQVMPDEAEMAANIERGMAEARRGMAAARAEIRRNKYLSDAERAEALRGLDEGMRELRADLAEARRDLHRDLEDARRDMRAMPAPPVPPAPPAERN</sequence>
<feature type="compositionally biased region" description="Basic and acidic residues" evidence="2">
    <location>
        <begin position="599"/>
        <end position="610"/>
    </location>
</feature>
<dbReference type="Pfam" id="PF05569">
    <property type="entry name" value="Peptidase_M56"/>
    <property type="match status" value="1"/>
</dbReference>
<feature type="transmembrane region" description="Helical" evidence="3">
    <location>
        <begin position="165"/>
        <end position="184"/>
    </location>
</feature>
<proteinExistence type="predicted"/>
<dbReference type="RefSeq" id="WP_117352004.1">
    <property type="nucleotide sequence ID" value="NZ_CP020083.1"/>
</dbReference>
<evidence type="ECO:0000313" key="5">
    <source>
        <dbReference type="EMBL" id="ASR51281.1"/>
    </source>
</evidence>
<feature type="transmembrane region" description="Helical" evidence="3">
    <location>
        <begin position="308"/>
        <end position="332"/>
    </location>
</feature>
<dbReference type="PANTHER" id="PTHR34978:SF3">
    <property type="entry name" value="SLR0241 PROTEIN"/>
    <property type="match status" value="1"/>
</dbReference>
<keyword evidence="3" id="KW-0812">Transmembrane</keyword>
<dbReference type="EMBL" id="CP020083">
    <property type="protein sequence ID" value="ASR51281.1"/>
    <property type="molecule type" value="Genomic_DNA"/>
</dbReference>
<keyword evidence="3" id="KW-1133">Transmembrane helix</keyword>
<feature type="region of interest" description="Disordered" evidence="2">
    <location>
        <begin position="599"/>
        <end position="626"/>
    </location>
</feature>
<feature type="compositionally biased region" description="Low complexity" evidence="2">
    <location>
        <begin position="352"/>
        <end position="367"/>
    </location>
</feature>
<feature type="transmembrane region" description="Helical" evidence="3">
    <location>
        <begin position="215"/>
        <end position="238"/>
    </location>
</feature>
<feature type="transmembrane region" description="Helical" evidence="3">
    <location>
        <begin position="20"/>
        <end position="40"/>
    </location>
</feature>
<name>A0ABM6M637_9SPHN</name>
<dbReference type="CDD" id="cd07341">
    <property type="entry name" value="M56_BlaR1_MecR1_like"/>
    <property type="match status" value="1"/>
</dbReference>
<evidence type="ECO:0000259" key="4">
    <source>
        <dbReference type="Pfam" id="PF05569"/>
    </source>
</evidence>
<feature type="transmembrane region" description="Helical" evidence="3">
    <location>
        <begin position="52"/>
        <end position="70"/>
    </location>
</feature>
<gene>
    <name evidence="5" type="ORF">B5J99_07175</name>
</gene>
<feature type="transmembrane region" description="Helical" evidence="3">
    <location>
        <begin position="120"/>
        <end position="144"/>
    </location>
</feature>
<feature type="compositionally biased region" description="Pro residues" evidence="2">
    <location>
        <begin position="613"/>
        <end position="626"/>
    </location>
</feature>
<evidence type="ECO:0000256" key="1">
    <source>
        <dbReference type="SAM" id="Coils"/>
    </source>
</evidence>
<dbReference type="InterPro" id="IPR008756">
    <property type="entry name" value="Peptidase_M56"/>
</dbReference>
<dbReference type="Proteomes" id="UP000258016">
    <property type="component" value="Chromosome"/>
</dbReference>
<reference evidence="5 6" key="1">
    <citation type="submission" date="2017-03" db="EMBL/GenBank/DDBJ databases">
        <title>Complete genome sequence of Blastomonas fulva degrading microcsystin LR.</title>
        <authorList>
            <person name="Lee H.-g."/>
            <person name="Jin L."/>
            <person name="oh H.-M."/>
        </authorList>
    </citation>
    <scope>NUCLEOTIDE SEQUENCE [LARGE SCALE GENOMIC DNA]</scope>
    <source>
        <strain evidence="5 6">T2</strain>
    </source>
</reference>
<keyword evidence="6" id="KW-1185">Reference proteome</keyword>
<evidence type="ECO:0000256" key="3">
    <source>
        <dbReference type="SAM" id="Phobius"/>
    </source>
</evidence>
<evidence type="ECO:0000313" key="6">
    <source>
        <dbReference type="Proteomes" id="UP000258016"/>
    </source>
</evidence>
<organism evidence="5 6">
    <name type="scientific">Blastomonas fulva</name>
    <dbReference type="NCBI Taxonomy" id="1550728"/>
    <lineage>
        <taxon>Bacteria</taxon>
        <taxon>Pseudomonadati</taxon>
        <taxon>Pseudomonadota</taxon>
        <taxon>Alphaproteobacteria</taxon>
        <taxon>Sphingomonadales</taxon>
        <taxon>Sphingomonadaceae</taxon>
        <taxon>Blastomonas</taxon>
    </lineage>
</organism>
<keyword evidence="3" id="KW-0472">Membrane</keyword>
<dbReference type="GeneID" id="303485362"/>
<evidence type="ECO:0000256" key="2">
    <source>
        <dbReference type="SAM" id="MobiDB-lite"/>
    </source>
</evidence>
<protein>
    <recommendedName>
        <fullName evidence="4">Peptidase M56 domain-containing protein</fullName>
    </recommendedName>
</protein>
<dbReference type="InterPro" id="IPR052173">
    <property type="entry name" value="Beta-lactam_resp_regulator"/>
</dbReference>
<feature type="coiled-coil region" evidence="1">
    <location>
        <begin position="411"/>
        <end position="454"/>
    </location>
</feature>